<sequence length="118" mass="13985">MKRKKMSYKTRIRRDSFFVKIIRGACKCVRVSVHGHSWTDRTRYPFRTPMVSPIFLFAFHFTFIVHESIGKTFSNKMYAWLSLLVVVRQHDPVHQYPVNDIDNTGKQKDTFKASIIVF</sequence>
<accession>A0A3N4KEV8</accession>
<reference evidence="1 2" key="1">
    <citation type="journal article" date="2018" name="Nat. Ecol. Evol.">
        <title>Pezizomycetes genomes reveal the molecular basis of ectomycorrhizal truffle lifestyle.</title>
        <authorList>
            <person name="Murat C."/>
            <person name="Payen T."/>
            <person name="Noel B."/>
            <person name="Kuo A."/>
            <person name="Morin E."/>
            <person name="Chen J."/>
            <person name="Kohler A."/>
            <person name="Krizsan K."/>
            <person name="Balestrini R."/>
            <person name="Da Silva C."/>
            <person name="Montanini B."/>
            <person name="Hainaut M."/>
            <person name="Levati E."/>
            <person name="Barry K.W."/>
            <person name="Belfiori B."/>
            <person name="Cichocki N."/>
            <person name="Clum A."/>
            <person name="Dockter R.B."/>
            <person name="Fauchery L."/>
            <person name="Guy J."/>
            <person name="Iotti M."/>
            <person name="Le Tacon F."/>
            <person name="Lindquist E.A."/>
            <person name="Lipzen A."/>
            <person name="Malagnac F."/>
            <person name="Mello A."/>
            <person name="Molinier V."/>
            <person name="Miyauchi S."/>
            <person name="Poulain J."/>
            <person name="Riccioni C."/>
            <person name="Rubini A."/>
            <person name="Sitrit Y."/>
            <person name="Splivallo R."/>
            <person name="Traeger S."/>
            <person name="Wang M."/>
            <person name="Zifcakova L."/>
            <person name="Wipf D."/>
            <person name="Zambonelli A."/>
            <person name="Paolocci F."/>
            <person name="Nowrousian M."/>
            <person name="Ottonello S."/>
            <person name="Baldrian P."/>
            <person name="Spatafora J.W."/>
            <person name="Henrissat B."/>
            <person name="Nagy L.G."/>
            <person name="Aury J.M."/>
            <person name="Wincker P."/>
            <person name="Grigoriev I.V."/>
            <person name="Bonfante P."/>
            <person name="Martin F.M."/>
        </authorList>
    </citation>
    <scope>NUCLEOTIDE SEQUENCE [LARGE SCALE GENOMIC DNA]</scope>
    <source>
        <strain evidence="1 2">CCBAS932</strain>
    </source>
</reference>
<gene>
    <name evidence="1" type="ORF">P167DRAFT_549394</name>
</gene>
<dbReference type="Proteomes" id="UP000277580">
    <property type="component" value="Unassembled WGS sequence"/>
</dbReference>
<evidence type="ECO:0000313" key="1">
    <source>
        <dbReference type="EMBL" id="RPB07872.1"/>
    </source>
</evidence>
<organism evidence="1 2">
    <name type="scientific">Morchella conica CCBAS932</name>
    <dbReference type="NCBI Taxonomy" id="1392247"/>
    <lineage>
        <taxon>Eukaryota</taxon>
        <taxon>Fungi</taxon>
        <taxon>Dikarya</taxon>
        <taxon>Ascomycota</taxon>
        <taxon>Pezizomycotina</taxon>
        <taxon>Pezizomycetes</taxon>
        <taxon>Pezizales</taxon>
        <taxon>Morchellaceae</taxon>
        <taxon>Morchella</taxon>
    </lineage>
</organism>
<name>A0A3N4KEV8_9PEZI</name>
<evidence type="ECO:0000313" key="2">
    <source>
        <dbReference type="Proteomes" id="UP000277580"/>
    </source>
</evidence>
<protein>
    <submittedName>
        <fullName evidence="1">Uncharacterized protein</fullName>
    </submittedName>
</protein>
<dbReference type="InParanoid" id="A0A3N4KEV8"/>
<proteinExistence type="predicted"/>
<dbReference type="AlphaFoldDB" id="A0A3N4KEV8"/>
<dbReference type="EMBL" id="ML119173">
    <property type="protein sequence ID" value="RPB07872.1"/>
    <property type="molecule type" value="Genomic_DNA"/>
</dbReference>
<keyword evidence="2" id="KW-1185">Reference proteome</keyword>